<dbReference type="GO" id="GO:0030153">
    <property type="term" value="P:bacteriocin immunity"/>
    <property type="evidence" value="ECO:0007669"/>
    <property type="project" value="UniProtKB-KW"/>
</dbReference>
<protein>
    <submittedName>
        <fullName evidence="3">Bacteriocin immunity protein</fullName>
    </submittedName>
</protein>
<dbReference type="Gene3D" id="1.10.1200.20">
    <property type="entry name" value="Colicin E immunity protein"/>
    <property type="match status" value="1"/>
</dbReference>
<dbReference type="SUPFAM" id="SSF47345">
    <property type="entry name" value="Colicin E immunity proteins"/>
    <property type="match status" value="1"/>
</dbReference>
<sequence length="87" mass="9929">MGTFQLRHKFEDYTEAEFLALVETICSAEGGEKYQDALITNFDIVSEHPESTDLIFYPEDPDITAKGIVDQIKAWRQANDKPLFKTS</sequence>
<gene>
    <name evidence="3" type="ORF">CYR34_04420</name>
</gene>
<dbReference type="InterPro" id="IPR035900">
    <property type="entry name" value="Colicin_E_sf"/>
</dbReference>
<keyword evidence="2" id="KW-0079">Bacteriocin immunity</keyword>
<dbReference type="RefSeq" id="WP_101829014.1">
    <property type="nucleotide sequence ID" value="NZ_CP119395.1"/>
</dbReference>
<dbReference type="EMBL" id="PJZK01000002">
    <property type="protein sequence ID" value="PLR52749.1"/>
    <property type="molecule type" value="Genomic_DNA"/>
</dbReference>
<dbReference type="InterPro" id="IPR000290">
    <property type="entry name" value="Colicin_pyocin"/>
</dbReference>
<dbReference type="OrthoDB" id="6810874at2"/>
<dbReference type="PRINTS" id="PR01299">
    <property type="entry name" value="PYOCIN"/>
</dbReference>
<accession>A0A2N5ESB1</accession>
<reference evidence="3 4" key="1">
    <citation type="submission" date="2017-12" db="EMBL/GenBank/DDBJ databases">
        <title>Characterization of six clinical isolates of Enterochimera gen. nov., a novel genus of the Yersiniaciae family and the three species Enterochimera arupensis sp. nov., Enterochimera coloradensis sp. nov, and Enterochimera californica sp. nov.</title>
        <authorList>
            <person name="Rossi A."/>
            <person name="Fisher M."/>
        </authorList>
    </citation>
    <scope>NUCLEOTIDE SEQUENCE [LARGE SCALE GENOMIC DNA]</scope>
    <source>
        <strain evidence="3 4">2016Iso1</strain>
    </source>
</reference>
<comment type="similarity">
    <text evidence="1">Belongs to the colicins ColE2/ColE8/ColE9 and pyocins S1/S2 family.</text>
</comment>
<evidence type="ECO:0000313" key="4">
    <source>
        <dbReference type="Proteomes" id="UP000234626"/>
    </source>
</evidence>
<keyword evidence="4" id="KW-1185">Reference proteome</keyword>
<dbReference type="Pfam" id="PF01320">
    <property type="entry name" value="Colicin_Pyocin"/>
    <property type="match status" value="1"/>
</dbReference>
<evidence type="ECO:0000313" key="3">
    <source>
        <dbReference type="EMBL" id="PLR52749.1"/>
    </source>
</evidence>
<comment type="caution">
    <text evidence="3">The sequence shown here is derived from an EMBL/GenBank/DDBJ whole genome shotgun (WGS) entry which is preliminary data.</text>
</comment>
<dbReference type="CDD" id="cd16363">
    <property type="entry name" value="Col_Im_like"/>
    <property type="match status" value="1"/>
</dbReference>
<organism evidence="3 4">
    <name type="scientific">Chimaeribacter arupi</name>
    <dbReference type="NCBI Taxonomy" id="2060066"/>
    <lineage>
        <taxon>Bacteria</taxon>
        <taxon>Pseudomonadati</taxon>
        <taxon>Pseudomonadota</taxon>
        <taxon>Gammaproteobacteria</taxon>
        <taxon>Enterobacterales</taxon>
        <taxon>Yersiniaceae</taxon>
        <taxon>Chimaeribacter</taxon>
    </lineage>
</organism>
<evidence type="ECO:0000256" key="1">
    <source>
        <dbReference type="ARBA" id="ARBA00009346"/>
    </source>
</evidence>
<proteinExistence type="inferred from homology"/>
<dbReference type="GO" id="GO:0015643">
    <property type="term" value="F:toxic substance binding"/>
    <property type="evidence" value="ECO:0007669"/>
    <property type="project" value="InterPro"/>
</dbReference>
<evidence type="ECO:0000256" key="2">
    <source>
        <dbReference type="ARBA" id="ARBA00023025"/>
    </source>
</evidence>
<dbReference type="Proteomes" id="UP000234626">
    <property type="component" value="Unassembled WGS sequence"/>
</dbReference>
<dbReference type="AlphaFoldDB" id="A0A2N5ESB1"/>
<name>A0A2N5ESB1_9GAMM</name>